<evidence type="ECO:0000256" key="2">
    <source>
        <dbReference type="SAM" id="Phobius"/>
    </source>
</evidence>
<name>A0A974NDI4_9GAMM</name>
<evidence type="ECO:0000259" key="3">
    <source>
        <dbReference type="Pfam" id="PF20148"/>
    </source>
</evidence>
<dbReference type="PANTHER" id="PTHR32305">
    <property type="match status" value="1"/>
</dbReference>
<feature type="domain" description="Double-stranded DNA deaminase toxin A prePAAR motif" evidence="5">
    <location>
        <begin position="1"/>
        <end position="57"/>
    </location>
</feature>
<dbReference type="PANTHER" id="PTHR32305:SF15">
    <property type="entry name" value="PROTEIN RHSA-RELATED"/>
    <property type="match status" value="1"/>
</dbReference>
<dbReference type="Pfam" id="PF25799">
    <property type="entry name" value="prePAAR_I"/>
    <property type="match status" value="1"/>
</dbReference>
<dbReference type="InterPro" id="IPR050708">
    <property type="entry name" value="T6SS_VgrG/RHS"/>
</dbReference>
<feature type="domain" description="DUF6531" evidence="3">
    <location>
        <begin position="241"/>
        <end position="316"/>
    </location>
</feature>
<reference evidence="6 7" key="1">
    <citation type="submission" date="2021-01" db="EMBL/GenBank/DDBJ databases">
        <title>Entomomonas sp. F2A isolated from a house cricket (Acheta domesticus).</title>
        <authorList>
            <person name="Spergser J."/>
            <person name="Busse H.-J."/>
        </authorList>
    </citation>
    <scope>NUCLEOTIDE SEQUENCE [LARGE SCALE GENOMIC DNA]</scope>
    <source>
        <strain evidence="6 7">F2A</strain>
    </source>
</reference>
<sequence length="1389" mass="159395">MFEAARVGDSIVHTSALAGFIAGAIIGLAVVAAASFIICSGGAGAFIVGTLLSVGGSALPSLGEWIGSKFSSKTGEIDTGSKIVHTNKRPAAYTGTVEGNPEGMKTAKGSEVICSKHPSTPKPQVAEGSTLVFIDSRPAARKDDKTECGAKIDEGSENVHMGQDKYEYLPVQDEVPPWLRKAVEVAMFIAGFASGIKNVIQAGLKNALPCVSKLAASMAISYGIGKAIEYGGGKIVSAFTGNPVDTTTGRKILKPEDEIDFTLPGYMPIVWSRFYASDLTYESILGKGWILPYEQHFYRKNNTLYHVDNQGRILDFECLAEGQKVYIASEQIYLICTEGGHYIIQTLDDEFYYFGEVLDNGEKANLQRIENKLGHYIHFSYENNLLTDITATGGHRLHLHYRHPKGKVTEIVRVIDNQPIETMVQYRYNSDGQLIAVINRNGDTTRLFDYKDNLMVRHQNGLGFSCEYHWQIIDNQTRVIEHWTNDGEHYHFNYDLENRSTLITDALNRQSEVRYDEYHQMTYCKDFGGEEYQLEYDENGNLTAYIFPNSNKIALKYDEYSRLIEETDPLGRKVSYQYHKETSLRTQTIFPDGSTWQAEYDKKNNILIAEIDPLGHTTHYYNTDDGLPYAILDPLDKRKTITWNKWAQVERYTDCSEKITHYHYNEHLHLSAITNALNETIQLERKPQGEITCLIHADGIKEIFTYNAMGQLLSHADGKGQITYLSRNPRGLLTKRFDPKDQTIIYQYDTAQRLSVLLNENNEAYRFTYDNTDRLTQETRIDQINRNFEYDEAGYLNKLTESGVNKELKTTSRTTYLERDKVGRLIAKTTEDASYSYHYDLLDKLIKLERKPTDKGKELGINEEILTFAYDIKGRLIQEQTPQGELNYLYDELDNLIILTLPNKRQINHQYYGSGHLHQISLDQLIISDFERDDLHREILRTQGNLTSRFGYDAKGRKHWQYASQKPLAELTTLNKQQLPIDRQLKSRENNIFRQYQYDAAGELSALLDKARGKTEYSYEENGQLKTVITPNSQEYFSSDAAGNFLPSQVLPKQHFALHNRITDYGDIHLEYDQWGNVIEKITGFNKYQKFNHDCENRLVKAQLYENNKLITESYYYYDSLGRRIKKQINNLQTQQNKQTTFLWQGLRLLQEQTEQKQISYIYEPNSYVPLARIDTEYDIDDIYYYHTDQIGTPLELTNQQGTIVWQANYKAWGEIESLRLNEVEQNLRYQGQYFDEETELHYNTFRYYDPHVGRYITQDPIGLLGGNNLYRYTPNPTGWVDPWGLCNHGHHSDPKFMGGDPKQNLTTMTDVDHRSLHRKLNDFLFGRTKIVGNNTVHMRPQRGNSGAVIQRNFTRTELLDALADFYKGSGSSFKDAAADFFKQHPGLI</sequence>
<dbReference type="Pfam" id="PF25023">
    <property type="entry name" value="TEN_YD-shell"/>
    <property type="match status" value="2"/>
</dbReference>
<evidence type="ECO:0000313" key="6">
    <source>
        <dbReference type="EMBL" id="QQP84806.1"/>
    </source>
</evidence>
<proteinExistence type="predicted"/>
<dbReference type="KEGG" id="eaz:JHT90_10380"/>
<dbReference type="Pfam" id="PF20148">
    <property type="entry name" value="DUF6531"/>
    <property type="match status" value="1"/>
</dbReference>
<protein>
    <submittedName>
        <fullName evidence="6">RHS domain-containing protein</fullName>
    </submittedName>
</protein>
<dbReference type="InterPro" id="IPR006530">
    <property type="entry name" value="YD"/>
</dbReference>
<keyword evidence="2" id="KW-0812">Transmembrane</keyword>
<gene>
    <name evidence="6" type="ORF">JHT90_10380</name>
</gene>
<dbReference type="Gene3D" id="2.180.10.10">
    <property type="entry name" value="RHS repeat-associated core"/>
    <property type="match status" value="2"/>
</dbReference>
<feature type="domain" description="Teneurin-like YD-shell" evidence="4">
    <location>
        <begin position="474"/>
        <end position="679"/>
    </location>
</feature>
<dbReference type="Pfam" id="PF05488">
    <property type="entry name" value="PAAR_motif"/>
    <property type="match status" value="1"/>
</dbReference>
<dbReference type="Proteomes" id="UP000595278">
    <property type="component" value="Chromosome"/>
</dbReference>
<evidence type="ECO:0000259" key="4">
    <source>
        <dbReference type="Pfam" id="PF25023"/>
    </source>
</evidence>
<dbReference type="InterPro" id="IPR057925">
    <property type="entry name" value="prePAAR_DddA"/>
</dbReference>
<keyword evidence="2" id="KW-1133">Transmembrane helix</keyword>
<dbReference type="InterPro" id="IPR045351">
    <property type="entry name" value="DUF6531"/>
</dbReference>
<feature type="domain" description="Teneurin-like YD-shell" evidence="4">
    <location>
        <begin position="972"/>
        <end position="1260"/>
    </location>
</feature>
<dbReference type="CDD" id="cd14742">
    <property type="entry name" value="PAAR_RHS"/>
    <property type="match status" value="1"/>
</dbReference>
<dbReference type="Gene3D" id="2.60.200.60">
    <property type="match status" value="1"/>
</dbReference>
<evidence type="ECO:0000259" key="5">
    <source>
        <dbReference type="Pfam" id="PF25799"/>
    </source>
</evidence>
<dbReference type="InterPro" id="IPR022385">
    <property type="entry name" value="Rhs_assc_core"/>
</dbReference>
<dbReference type="RefSeq" id="WP_201090703.1">
    <property type="nucleotide sequence ID" value="NZ_CP067393.1"/>
</dbReference>
<dbReference type="InterPro" id="IPR056823">
    <property type="entry name" value="TEN-like_YD-shell"/>
</dbReference>
<dbReference type="NCBIfam" id="TIGR03696">
    <property type="entry name" value="Rhs_assc_core"/>
    <property type="match status" value="1"/>
</dbReference>
<evidence type="ECO:0000313" key="7">
    <source>
        <dbReference type="Proteomes" id="UP000595278"/>
    </source>
</evidence>
<feature type="transmembrane region" description="Helical" evidence="2">
    <location>
        <begin position="45"/>
        <end position="63"/>
    </location>
</feature>
<feature type="transmembrane region" description="Helical" evidence="2">
    <location>
        <begin position="16"/>
        <end position="38"/>
    </location>
</feature>
<keyword evidence="1" id="KW-0677">Repeat</keyword>
<evidence type="ECO:0000256" key="1">
    <source>
        <dbReference type="ARBA" id="ARBA00022737"/>
    </source>
</evidence>
<accession>A0A974NDI4</accession>
<dbReference type="NCBIfam" id="TIGR01643">
    <property type="entry name" value="YD_repeat_2x"/>
    <property type="match status" value="1"/>
</dbReference>
<dbReference type="PRINTS" id="PR00394">
    <property type="entry name" value="RHSPROTEIN"/>
</dbReference>
<dbReference type="InterPro" id="IPR008727">
    <property type="entry name" value="PAAR_motif"/>
</dbReference>
<organism evidence="6 7">
    <name type="scientific">Entomomonas asaccharolytica</name>
    <dbReference type="NCBI Taxonomy" id="2785331"/>
    <lineage>
        <taxon>Bacteria</taxon>
        <taxon>Pseudomonadati</taxon>
        <taxon>Pseudomonadota</taxon>
        <taxon>Gammaproteobacteria</taxon>
        <taxon>Pseudomonadales</taxon>
        <taxon>Pseudomonadaceae</taxon>
        <taxon>Entomomonas</taxon>
    </lineage>
</organism>
<keyword evidence="2" id="KW-0472">Membrane</keyword>
<keyword evidence="7" id="KW-1185">Reference proteome</keyword>
<dbReference type="EMBL" id="CP067393">
    <property type="protein sequence ID" value="QQP84806.1"/>
    <property type="molecule type" value="Genomic_DNA"/>
</dbReference>